<proteinExistence type="predicted"/>
<reference evidence="2 3" key="1">
    <citation type="journal article" date="2024" name="Commun. Biol.">
        <title>Comparative genomic analysis of thermophilic fungi reveals convergent evolutionary adaptations and gene losses.</title>
        <authorList>
            <person name="Steindorff A.S."/>
            <person name="Aguilar-Pontes M.V."/>
            <person name="Robinson A.J."/>
            <person name="Andreopoulos B."/>
            <person name="LaButti K."/>
            <person name="Kuo A."/>
            <person name="Mondo S."/>
            <person name="Riley R."/>
            <person name="Otillar R."/>
            <person name="Haridas S."/>
            <person name="Lipzen A."/>
            <person name="Grimwood J."/>
            <person name="Schmutz J."/>
            <person name="Clum A."/>
            <person name="Reid I.D."/>
            <person name="Moisan M.C."/>
            <person name="Butler G."/>
            <person name="Nguyen T.T.M."/>
            <person name="Dewar K."/>
            <person name="Conant G."/>
            <person name="Drula E."/>
            <person name="Henrissat B."/>
            <person name="Hansel C."/>
            <person name="Singer S."/>
            <person name="Hutchinson M.I."/>
            <person name="de Vries R.P."/>
            <person name="Natvig D.O."/>
            <person name="Powell A.J."/>
            <person name="Tsang A."/>
            <person name="Grigoriev I.V."/>
        </authorList>
    </citation>
    <scope>NUCLEOTIDE SEQUENCE [LARGE SCALE GENOMIC DNA]</scope>
    <source>
        <strain evidence="2 3">ATCC 24622</strain>
    </source>
</reference>
<dbReference type="EMBL" id="JAZHXJ010002726">
    <property type="protein sequence ID" value="KAL1836995.1"/>
    <property type="molecule type" value="Genomic_DNA"/>
</dbReference>
<evidence type="ECO:0000313" key="2">
    <source>
        <dbReference type="EMBL" id="KAL1836995.1"/>
    </source>
</evidence>
<gene>
    <name evidence="2" type="ORF">VTK73DRAFT_4847</name>
</gene>
<name>A0ABR3V5U4_9PEZI</name>
<feature type="compositionally biased region" description="Gly residues" evidence="1">
    <location>
        <begin position="47"/>
        <end position="71"/>
    </location>
</feature>
<sequence length="179" mass="18410">MVIGDLEPFAAAAGEARCVPLVADGLKVLRRILALYDASRDARGDDSGSGSGSTRGEQGGGRTTVDGGRGGNAAPSEGGRGSGHDPPTALVPAIFSVFGGETSARKYLERCTIDYIINDDQSEVGDEAQTPVGGTAAAGGSSSSLDRFMWDTLLDASVWGDSWDGNWPGLELGFEKVPC</sequence>
<dbReference type="Proteomes" id="UP001586593">
    <property type="component" value="Unassembled WGS sequence"/>
</dbReference>
<keyword evidence="3" id="KW-1185">Reference proteome</keyword>
<feature type="region of interest" description="Disordered" evidence="1">
    <location>
        <begin position="40"/>
        <end position="86"/>
    </location>
</feature>
<protein>
    <submittedName>
        <fullName evidence="2">Uncharacterized protein</fullName>
    </submittedName>
</protein>
<comment type="caution">
    <text evidence="2">The sequence shown here is derived from an EMBL/GenBank/DDBJ whole genome shotgun (WGS) entry which is preliminary data.</text>
</comment>
<accession>A0ABR3V5U4</accession>
<organism evidence="2 3">
    <name type="scientific">Phialemonium thermophilum</name>
    <dbReference type="NCBI Taxonomy" id="223376"/>
    <lineage>
        <taxon>Eukaryota</taxon>
        <taxon>Fungi</taxon>
        <taxon>Dikarya</taxon>
        <taxon>Ascomycota</taxon>
        <taxon>Pezizomycotina</taxon>
        <taxon>Sordariomycetes</taxon>
        <taxon>Sordariomycetidae</taxon>
        <taxon>Cephalothecales</taxon>
        <taxon>Cephalothecaceae</taxon>
        <taxon>Phialemonium</taxon>
    </lineage>
</organism>
<evidence type="ECO:0000256" key="1">
    <source>
        <dbReference type="SAM" id="MobiDB-lite"/>
    </source>
</evidence>
<evidence type="ECO:0000313" key="3">
    <source>
        <dbReference type="Proteomes" id="UP001586593"/>
    </source>
</evidence>